<dbReference type="InterPro" id="IPR018060">
    <property type="entry name" value="HTH_AraC"/>
</dbReference>
<sequence length="309" mass="33420">MTGTLTASSQELGDFSAAVARAYFPHELVVKRGPAGPADLRAVDLGPVRLARIGWGSEVSVESDHPGAWAVNVPRSGVLEAQVGGHHVLSLDGQATVCPPDEQTRMTRWSADCSIVGMRVERAYLVGEVTALVGLHTDRLPAQVDLRTEAGRAWIGLLASIGTEALRNPTLARDDRVGRRLAGTLTAAFVAACFPEEPGCGTVRPRIVSRVVEAMETDPARDWTASELAREAGVGIRRLQQGFQRYLGRTPTQQLLLIRLERVHADLLTGNGHSVSEVANRWGFAHLGRFAASYRERYGVSPSETLRAF</sequence>
<organism evidence="5 6">
    <name type="scientific">Nocardioides ginsengisoli</name>
    <dbReference type="NCBI Taxonomy" id="363868"/>
    <lineage>
        <taxon>Bacteria</taxon>
        <taxon>Bacillati</taxon>
        <taxon>Actinomycetota</taxon>
        <taxon>Actinomycetes</taxon>
        <taxon>Propionibacteriales</taxon>
        <taxon>Nocardioidaceae</taxon>
        <taxon>Nocardioides</taxon>
    </lineage>
</organism>
<keyword evidence="3" id="KW-0804">Transcription</keyword>
<proteinExistence type="predicted"/>
<dbReference type="Gene3D" id="1.10.10.60">
    <property type="entry name" value="Homeodomain-like"/>
    <property type="match status" value="1"/>
</dbReference>
<keyword evidence="1" id="KW-0805">Transcription regulation</keyword>
<dbReference type="EMBL" id="JBHTLX010000023">
    <property type="protein sequence ID" value="MFD1250101.1"/>
    <property type="molecule type" value="Genomic_DNA"/>
</dbReference>
<accession>A0ABW3W456</accession>
<dbReference type="InterPro" id="IPR035418">
    <property type="entry name" value="AraC-bd_2"/>
</dbReference>
<dbReference type="Pfam" id="PF12833">
    <property type="entry name" value="HTH_18"/>
    <property type="match status" value="1"/>
</dbReference>
<evidence type="ECO:0000313" key="6">
    <source>
        <dbReference type="Proteomes" id="UP001597229"/>
    </source>
</evidence>
<dbReference type="PANTHER" id="PTHR46796:SF12">
    <property type="entry name" value="HTH-TYPE DNA-BINDING TRANSCRIPTIONAL ACTIVATOR EUTR"/>
    <property type="match status" value="1"/>
</dbReference>
<protein>
    <submittedName>
        <fullName evidence="5">AraC family transcriptional regulator</fullName>
    </submittedName>
</protein>
<dbReference type="InterPro" id="IPR009057">
    <property type="entry name" value="Homeodomain-like_sf"/>
</dbReference>
<dbReference type="PROSITE" id="PS00041">
    <property type="entry name" value="HTH_ARAC_FAMILY_1"/>
    <property type="match status" value="1"/>
</dbReference>
<reference evidence="6" key="1">
    <citation type="journal article" date="2019" name="Int. J. Syst. Evol. Microbiol.">
        <title>The Global Catalogue of Microorganisms (GCM) 10K type strain sequencing project: providing services to taxonomists for standard genome sequencing and annotation.</title>
        <authorList>
            <consortium name="The Broad Institute Genomics Platform"/>
            <consortium name="The Broad Institute Genome Sequencing Center for Infectious Disease"/>
            <person name="Wu L."/>
            <person name="Ma J."/>
        </authorList>
    </citation>
    <scope>NUCLEOTIDE SEQUENCE [LARGE SCALE GENOMIC DNA]</scope>
    <source>
        <strain evidence="6">CCUG 52478</strain>
    </source>
</reference>
<dbReference type="Proteomes" id="UP001597229">
    <property type="component" value="Unassembled WGS sequence"/>
</dbReference>
<dbReference type="InterPro" id="IPR018062">
    <property type="entry name" value="HTH_AraC-typ_CS"/>
</dbReference>
<evidence type="ECO:0000256" key="2">
    <source>
        <dbReference type="ARBA" id="ARBA00023125"/>
    </source>
</evidence>
<dbReference type="PANTHER" id="PTHR46796">
    <property type="entry name" value="HTH-TYPE TRANSCRIPTIONAL ACTIVATOR RHAS-RELATED"/>
    <property type="match status" value="1"/>
</dbReference>
<dbReference type="RefSeq" id="WP_367919411.1">
    <property type="nucleotide sequence ID" value="NZ_BAABAC010000023.1"/>
</dbReference>
<dbReference type="Pfam" id="PF14525">
    <property type="entry name" value="AraC_binding_2"/>
    <property type="match status" value="1"/>
</dbReference>
<keyword evidence="6" id="KW-1185">Reference proteome</keyword>
<dbReference type="InterPro" id="IPR050204">
    <property type="entry name" value="AraC_XylS_family_regulators"/>
</dbReference>
<comment type="caution">
    <text evidence="5">The sequence shown here is derived from an EMBL/GenBank/DDBJ whole genome shotgun (WGS) entry which is preliminary data.</text>
</comment>
<evidence type="ECO:0000259" key="4">
    <source>
        <dbReference type="PROSITE" id="PS01124"/>
    </source>
</evidence>
<dbReference type="SUPFAM" id="SSF46689">
    <property type="entry name" value="Homeodomain-like"/>
    <property type="match status" value="2"/>
</dbReference>
<evidence type="ECO:0000256" key="1">
    <source>
        <dbReference type="ARBA" id="ARBA00023015"/>
    </source>
</evidence>
<dbReference type="SMART" id="SM00342">
    <property type="entry name" value="HTH_ARAC"/>
    <property type="match status" value="1"/>
</dbReference>
<evidence type="ECO:0000313" key="5">
    <source>
        <dbReference type="EMBL" id="MFD1250101.1"/>
    </source>
</evidence>
<name>A0ABW3W456_9ACTN</name>
<keyword evidence="2" id="KW-0238">DNA-binding</keyword>
<gene>
    <name evidence="5" type="ORF">ACFQ3F_20050</name>
</gene>
<evidence type="ECO:0000256" key="3">
    <source>
        <dbReference type="ARBA" id="ARBA00023163"/>
    </source>
</evidence>
<feature type="domain" description="HTH araC/xylS-type" evidence="4">
    <location>
        <begin position="209"/>
        <end position="308"/>
    </location>
</feature>
<dbReference type="PROSITE" id="PS01124">
    <property type="entry name" value="HTH_ARAC_FAMILY_2"/>
    <property type="match status" value="1"/>
</dbReference>